<feature type="compositionally biased region" description="Basic and acidic residues" evidence="1">
    <location>
        <begin position="308"/>
        <end position="323"/>
    </location>
</feature>
<organism evidence="2 3">
    <name type="scientific">Owenia fusiformis</name>
    <name type="common">Polychaete worm</name>
    <dbReference type="NCBI Taxonomy" id="6347"/>
    <lineage>
        <taxon>Eukaryota</taxon>
        <taxon>Metazoa</taxon>
        <taxon>Spiralia</taxon>
        <taxon>Lophotrochozoa</taxon>
        <taxon>Annelida</taxon>
        <taxon>Polychaeta</taxon>
        <taxon>Sedentaria</taxon>
        <taxon>Canalipalpata</taxon>
        <taxon>Sabellida</taxon>
        <taxon>Oweniida</taxon>
        <taxon>Oweniidae</taxon>
        <taxon>Owenia</taxon>
    </lineage>
</organism>
<feature type="compositionally biased region" description="Basic and acidic residues" evidence="1">
    <location>
        <begin position="1"/>
        <end position="19"/>
    </location>
</feature>
<gene>
    <name evidence="2" type="ORF">OFUS_LOCUS23920</name>
</gene>
<evidence type="ECO:0000313" key="2">
    <source>
        <dbReference type="EMBL" id="CAH1799967.1"/>
    </source>
</evidence>
<dbReference type="Gene3D" id="3.90.70.10">
    <property type="entry name" value="Cysteine proteinases"/>
    <property type="match status" value="2"/>
</dbReference>
<feature type="region of interest" description="Disordered" evidence="1">
    <location>
        <begin position="1005"/>
        <end position="1042"/>
    </location>
</feature>
<feature type="region of interest" description="Disordered" evidence="1">
    <location>
        <begin position="763"/>
        <end position="787"/>
    </location>
</feature>
<sequence length="1103" mass="123622">MRISECSKKEYRATKESRPHHIRRMPSATVPQVKKMRLSLKQKRKDATLCMNEPSEGKGGATEQYDTEPQTNDINTTVEESKITEKEDAPGALENGSGDSEPPPCVAGLANLGNTCFLNSVIQVLRYSPGVPEAISVLARDVRAMSKAKLAKAKSEKVDQSGSGDVSLQAQLVESLNKMFQRMENTENKYRHGEAQLYVSKPKKILEIISELNPMFEGNEQHDAQELLNCLLYYIQDTCSQLQQHMNGGNDDTATNSQDDENKEDKPDTIFHLGDEEITHCEEDKLEHQKPEESPLKTAAGDSTSLDQVEHKTPTKTESDSESKTPVTPKADGETATTNADNVMSENGTNLLPKDGTPIKVHVQIESPRRFTSMSKMPKITPSPSKCKKLKLCEVLNEDVTKDKIPDSDITLRDCHMEVTTANTKAVTGGVTILEKYAKSPKSVLSPSNSHVNTSRTGVISSKNDISSPEKEVKSFNNDVKIPNDDVKDIKCDGNTSKDTNHEENDTKETNDENNAIDSESTIDNSRRPKRKRSQKSGNDSNESATKSKKTESKRKSNGKNDATQTSLLSMWKQPQMKRYGMTGGIVKQETCNSPVCKLKQPVLKLDKCDRPILPVLKLEKCDGPNSPHRMHCDTLSPASDVKIKLFDSRPEPKRENRKIKPATVKLEKLDERSLSPVLNLETSKLKCESSPKCETMKCESPVKNVKQEYESFENSNSSGCEETPKLQEQLLDNKTKKKTEEKIDIKTELKSPTAKINNKEINNNAVKTSEMDEKENQPTASENENRQMPNNIKITNNIQKLFSIFKNIGKKKEIMYRNTVKTLFEGKMGLSTVCLECERSTEREEEFQDISVAVKRDVQKVQTVEENVAEGYKSDDDEDDTSDATGWILSRLSEVDGLTGDNKYYCEACLRLVEGQRRMKYKTLPQLLMLHLKRFAANSGFLGGITKISDFAPTPLMLPCFQTACPQPCSKQGHRYELYGIVTHTGCTLSSGHYIAYVKANKSNFPPPTPSPPSRIREQSSRISHRKLTPKGETQKLQDKSNAQVTEGVTMDVDYTGKWFECDDEYITVLTETELEDKLLTKQAKDYGSPYMLFYNRAAEMK</sequence>
<dbReference type="InterPro" id="IPR001394">
    <property type="entry name" value="Peptidase_C19_UCH"/>
</dbReference>
<dbReference type="PANTHER" id="PTHR24006:SF905">
    <property type="entry name" value="UBIQUITIN CARBOXYL-TERMINAL HYDROLASE 1"/>
    <property type="match status" value="1"/>
</dbReference>
<dbReference type="PROSITE" id="PS00972">
    <property type="entry name" value="USP_1"/>
    <property type="match status" value="1"/>
</dbReference>
<feature type="compositionally biased region" description="Polar residues" evidence="1">
    <location>
        <begin position="778"/>
        <end position="787"/>
    </location>
</feature>
<reference evidence="2" key="1">
    <citation type="submission" date="2022-03" db="EMBL/GenBank/DDBJ databases">
        <authorList>
            <person name="Martin C."/>
        </authorList>
    </citation>
    <scope>NUCLEOTIDE SEQUENCE</scope>
</reference>
<feature type="compositionally biased region" description="Basic and acidic residues" evidence="1">
    <location>
        <begin position="283"/>
        <end position="295"/>
    </location>
</feature>
<evidence type="ECO:0000256" key="1">
    <source>
        <dbReference type="SAM" id="MobiDB-lite"/>
    </source>
</evidence>
<feature type="compositionally biased region" description="Polar residues" evidence="1">
    <location>
        <begin position="335"/>
        <end position="350"/>
    </location>
</feature>
<dbReference type="InterPro" id="IPR018200">
    <property type="entry name" value="USP_CS"/>
</dbReference>
<proteinExistence type="predicted"/>
<dbReference type="PROSITE" id="PS50235">
    <property type="entry name" value="USP_3"/>
    <property type="match status" value="1"/>
</dbReference>
<feature type="region of interest" description="Disordered" evidence="1">
    <location>
        <begin position="440"/>
        <end position="575"/>
    </location>
</feature>
<keyword evidence="3" id="KW-1185">Reference proteome</keyword>
<dbReference type="AlphaFoldDB" id="A0A8J1TB17"/>
<evidence type="ECO:0000313" key="3">
    <source>
        <dbReference type="Proteomes" id="UP000749559"/>
    </source>
</evidence>
<dbReference type="SUPFAM" id="SSF54001">
    <property type="entry name" value="Cysteine proteinases"/>
    <property type="match status" value="2"/>
</dbReference>
<accession>A0A8J1TB17</accession>
<dbReference type="OrthoDB" id="10062454at2759"/>
<protein>
    <submittedName>
        <fullName evidence="2">Uncharacterized protein</fullName>
    </submittedName>
</protein>
<dbReference type="EMBL" id="CAIIXF020000011">
    <property type="protein sequence ID" value="CAH1799967.1"/>
    <property type="molecule type" value="Genomic_DNA"/>
</dbReference>
<feature type="compositionally biased region" description="Polar residues" evidence="1">
    <location>
        <begin position="560"/>
        <end position="569"/>
    </location>
</feature>
<dbReference type="InterPro" id="IPR050164">
    <property type="entry name" value="Peptidase_C19"/>
</dbReference>
<dbReference type="InterPro" id="IPR038765">
    <property type="entry name" value="Papain-like_cys_pep_sf"/>
</dbReference>
<dbReference type="GO" id="GO:0005634">
    <property type="term" value="C:nucleus"/>
    <property type="evidence" value="ECO:0007669"/>
    <property type="project" value="TreeGrafter"/>
</dbReference>
<feature type="region of interest" description="Disordered" evidence="1">
    <location>
        <begin position="245"/>
        <end position="268"/>
    </location>
</feature>
<dbReference type="Proteomes" id="UP000749559">
    <property type="component" value="Unassembled WGS sequence"/>
</dbReference>
<feature type="region of interest" description="Disordered" evidence="1">
    <location>
        <begin position="1"/>
        <end position="84"/>
    </location>
</feature>
<dbReference type="InterPro" id="IPR028889">
    <property type="entry name" value="USP"/>
</dbReference>
<dbReference type="Pfam" id="PF00443">
    <property type="entry name" value="UCH"/>
    <property type="match status" value="2"/>
</dbReference>
<dbReference type="PANTHER" id="PTHR24006">
    <property type="entry name" value="UBIQUITIN CARBOXYL-TERMINAL HYDROLASE"/>
    <property type="match status" value="1"/>
</dbReference>
<dbReference type="GO" id="GO:0004843">
    <property type="term" value="F:cysteine-type deubiquitinase activity"/>
    <property type="evidence" value="ECO:0007669"/>
    <property type="project" value="InterPro"/>
</dbReference>
<feature type="compositionally biased region" description="Basic residues" evidence="1">
    <location>
        <begin position="34"/>
        <end position="44"/>
    </location>
</feature>
<dbReference type="PROSITE" id="PS00973">
    <property type="entry name" value="USP_2"/>
    <property type="match status" value="1"/>
</dbReference>
<feature type="compositionally biased region" description="Basic and acidic residues" evidence="1">
    <location>
        <begin position="499"/>
        <end position="511"/>
    </location>
</feature>
<comment type="caution">
    <text evidence="2">The sequence shown here is derived from an EMBL/GenBank/DDBJ whole genome shotgun (WGS) entry which is preliminary data.</text>
</comment>
<dbReference type="GO" id="GO:0016579">
    <property type="term" value="P:protein deubiquitination"/>
    <property type="evidence" value="ECO:0007669"/>
    <property type="project" value="InterPro"/>
</dbReference>
<feature type="compositionally biased region" description="Polar residues" evidence="1">
    <location>
        <begin position="443"/>
        <end position="467"/>
    </location>
</feature>
<feature type="compositionally biased region" description="Polar residues" evidence="1">
    <location>
        <begin position="245"/>
        <end position="257"/>
    </location>
</feature>
<feature type="compositionally biased region" description="Polar residues" evidence="1">
    <location>
        <begin position="67"/>
        <end position="78"/>
    </location>
</feature>
<dbReference type="GO" id="GO:0005829">
    <property type="term" value="C:cytosol"/>
    <property type="evidence" value="ECO:0007669"/>
    <property type="project" value="TreeGrafter"/>
</dbReference>
<feature type="compositionally biased region" description="Basic and acidic residues" evidence="1">
    <location>
        <begin position="482"/>
        <end position="492"/>
    </location>
</feature>
<name>A0A8J1TB17_OWEFU</name>
<feature type="region of interest" description="Disordered" evidence="1">
    <location>
        <begin position="283"/>
        <end position="356"/>
    </location>
</feature>